<feature type="domain" description="NlpC/P60" evidence="5">
    <location>
        <begin position="56"/>
        <end position="186"/>
    </location>
</feature>
<comment type="similarity">
    <text evidence="1">Belongs to the peptidase C40 family.</text>
</comment>
<keyword evidence="4" id="KW-0788">Thiol protease</keyword>
<gene>
    <name evidence="6" type="ORF">FSB76_21145</name>
</gene>
<name>A0A5B8W5V3_9SPHI</name>
<dbReference type="GO" id="GO:0008234">
    <property type="term" value="F:cysteine-type peptidase activity"/>
    <property type="evidence" value="ECO:0007669"/>
    <property type="project" value="UniProtKB-KW"/>
</dbReference>
<dbReference type="EMBL" id="CP042437">
    <property type="protein sequence ID" value="QEC78326.1"/>
    <property type="molecule type" value="Genomic_DNA"/>
</dbReference>
<dbReference type="InterPro" id="IPR000064">
    <property type="entry name" value="NLP_P60_dom"/>
</dbReference>
<dbReference type="SUPFAM" id="SSF54001">
    <property type="entry name" value="Cysteine proteinases"/>
    <property type="match status" value="1"/>
</dbReference>
<sequence length="191" mass="20892">MYTIPLYLVILLTLSSCQGCSHEAVVINGQTLLRRDTLPPPAPDSAEFVTRINTAGTNADSLVAFAQSLRGIPYLYASTDPAQGFDCSGFITYVFNHFKIAVPRRSMDFDHMHNQVPLSQAKTGDLVLFTGTDSTDGVPGHMGILIVKPGQPVVFIHSTSGKARGVTETPFSPYYDSRYLKTIRVFEDSSK</sequence>
<evidence type="ECO:0000313" key="6">
    <source>
        <dbReference type="EMBL" id="QEC78326.1"/>
    </source>
</evidence>
<accession>A0A5B8W5V3</accession>
<dbReference type="Gene3D" id="3.90.1720.10">
    <property type="entry name" value="endopeptidase domain like (from Nostoc punctiforme)"/>
    <property type="match status" value="1"/>
</dbReference>
<dbReference type="InterPro" id="IPR051202">
    <property type="entry name" value="Peptidase_C40"/>
</dbReference>
<keyword evidence="3" id="KW-0378">Hydrolase</keyword>
<evidence type="ECO:0000256" key="1">
    <source>
        <dbReference type="ARBA" id="ARBA00007074"/>
    </source>
</evidence>
<dbReference type="Proteomes" id="UP000321362">
    <property type="component" value="Chromosome"/>
</dbReference>
<evidence type="ECO:0000256" key="4">
    <source>
        <dbReference type="ARBA" id="ARBA00022807"/>
    </source>
</evidence>
<keyword evidence="7" id="KW-1185">Reference proteome</keyword>
<dbReference type="RefSeq" id="WP_147056854.1">
    <property type="nucleotide sequence ID" value="NZ_CP042437.1"/>
</dbReference>
<protein>
    <submittedName>
        <fullName evidence="6">NlpC/P60 family protein</fullName>
    </submittedName>
</protein>
<evidence type="ECO:0000256" key="2">
    <source>
        <dbReference type="ARBA" id="ARBA00022670"/>
    </source>
</evidence>
<dbReference type="Pfam" id="PF00877">
    <property type="entry name" value="NLPC_P60"/>
    <property type="match status" value="1"/>
</dbReference>
<evidence type="ECO:0000259" key="5">
    <source>
        <dbReference type="PROSITE" id="PS51935"/>
    </source>
</evidence>
<dbReference type="PANTHER" id="PTHR47053:SF1">
    <property type="entry name" value="MUREIN DD-ENDOPEPTIDASE MEPH-RELATED"/>
    <property type="match status" value="1"/>
</dbReference>
<dbReference type="KEGG" id="mgk:FSB76_21145"/>
<dbReference type="InterPro" id="IPR038765">
    <property type="entry name" value="Papain-like_cys_pep_sf"/>
</dbReference>
<dbReference type="PANTHER" id="PTHR47053">
    <property type="entry name" value="MUREIN DD-ENDOPEPTIDASE MEPH-RELATED"/>
    <property type="match status" value="1"/>
</dbReference>
<dbReference type="AlphaFoldDB" id="A0A5B8W5V3"/>
<organism evidence="6 7">
    <name type="scientific">Mucilaginibacter ginsenosidivorax</name>
    <dbReference type="NCBI Taxonomy" id="862126"/>
    <lineage>
        <taxon>Bacteria</taxon>
        <taxon>Pseudomonadati</taxon>
        <taxon>Bacteroidota</taxon>
        <taxon>Sphingobacteriia</taxon>
        <taxon>Sphingobacteriales</taxon>
        <taxon>Sphingobacteriaceae</taxon>
        <taxon>Mucilaginibacter</taxon>
    </lineage>
</organism>
<proteinExistence type="inferred from homology"/>
<dbReference type="PROSITE" id="PS51935">
    <property type="entry name" value="NLPC_P60"/>
    <property type="match status" value="1"/>
</dbReference>
<keyword evidence="2" id="KW-0645">Protease</keyword>
<evidence type="ECO:0000313" key="7">
    <source>
        <dbReference type="Proteomes" id="UP000321362"/>
    </source>
</evidence>
<dbReference type="OrthoDB" id="9807055at2"/>
<evidence type="ECO:0000256" key="3">
    <source>
        <dbReference type="ARBA" id="ARBA00022801"/>
    </source>
</evidence>
<reference evidence="6 7" key="1">
    <citation type="journal article" date="2013" name="J. Microbiol.">
        <title>Mucilaginibacter ginsenosidivorax sp. nov., with ginsenoside converting activity isolated from sediment.</title>
        <authorList>
            <person name="Kim J.K."/>
            <person name="Choi T.E."/>
            <person name="Liu Q.M."/>
            <person name="Park H.Y."/>
            <person name="Yi T.H."/>
            <person name="Yoon M.H."/>
            <person name="Kim S.C."/>
            <person name="Im W.T."/>
        </authorList>
    </citation>
    <scope>NUCLEOTIDE SEQUENCE [LARGE SCALE GENOMIC DNA]</scope>
    <source>
        <strain evidence="6 7">KHI28</strain>
    </source>
</reference>
<dbReference type="GO" id="GO:0006508">
    <property type="term" value="P:proteolysis"/>
    <property type="evidence" value="ECO:0007669"/>
    <property type="project" value="UniProtKB-KW"/>
</dbReference>